<protein>
    <recommendedName>
        <fullName evidence="4">DUF4426 domain-containing protein</fullName>
    </recommendedName>
</protein>
<keyword evidence="3" id="KW-1185">Reference proteome</keyword>
<keyword evidence="1" id="KW-0732">Signal</keyword>
<gene>
    <name evidence="2" type="ORF">ACFFGH_09100</name>
</gene>
<proteinExistence type="predicted"/>
<dbReference type="Proteomes" id="UP001589896">
    <property type="component" value="Unassembled WGS sequence"/>
</dbReference>
<evidence type="ECO:0000313" key="2">
    <source>
        <dbReference type="EMBL" id="MFC0677997.1"/>
    </source>
</evidence>
<comment type="caution">
    <text evidence="2">The sequence shown here is derived from an EMBL/GenBank/DDBJ whole genome shotgun (WGS) entry which is preliminary data.</text>
</comment>
<feature type="signal peptide" evidence="1">
    <location>
        <begin position="1"/>
        <end position="30"/>
    </location>
</feature>
<evidence type="ECO:0000313" key="3">
    <source>
        <dbReference type="Proteomes" id="UP001589896"/>
    </source>
</evidence>
<dbReference type="EMBL" id="JBHLTG010000001">
    <property type="protein sequence ID" value="MFC0677997.1"/>
    <property type="molecule type" value="Genomic_DNA"/>
</dbReference>
<organism evidence="2 3">
    <name type="scientific">Lysobacter korlensis</name>
    <dbReference type="NCBI Taxonomy" id="553636"/>
    <lineage>
        <taxon>Bacteria</taxon>
        <taxon>Pseudomonadati</taxon>
        <taxon>Pseudomonadota</taxon>
        <taxon>Gammaproteobacteria</taxon>
        <taxon>Lysobacterales</taxon>
        <taxon>Lysobacteraceae</taxon>
        <taxon>Lysobacter</taxon>
    </lineage>
</organism>
<accession>A0ABV6RNN9</accession>
<name>A0ABV6RNN9_9GAMM</name>
<reference evidence="2 3" key="1">
    <citation type="submission" date="2024-09" db="EMBL/GenBank/DDBJ databases">
        <authorList>
            <person name="Sun Q."/>
            <person name="Mori K."/>
        </authorList>
    </citation>
    <scope>NUCLEOTIDE SEQUENCE [LARGE SCALE GENOMIC DNA]</scope>
    <source>
        <strain evidence="2 3">KCTC 23076</strain>
    </source>
</reference>
<evidence type="ECO:0000256" key="1">
    <source>
        <dbReference type="SAM" id="SignalP"/>
    </source>
</evidence>
<sequence>MLATWKNALARLCALRFALCAVTLLVASFAEPVASRPGSFKAPSDLRILDRTEELNARTGEPEEMIVLGRKRDAPRATFIVAYLGKDRAAAPSDPRNAAVRIRTPFSPSLKATDAKAASIGEVSDAANTGTLPSGLVAQSYAVSNNRYRIVVLLKGAAAKPYGRLMESSSNVFEQFSWRSAVAPPAQPAAH</sequence>
<feature type="chain" id="PRO_5045848345" description="DUF4426 domain-containing protein" evidence="1">
    <location>
        <begin position="31"/>
        <end position="191"/>
    </location>
</feature>
<evidence type="ECO:0008006" key="4">
    <source>
        <dbReference type="Google" id="ProtNLM"/>
    </source>
</evidence>